<evidence type="ECO:0000313" key="2">
    <source>
        <dbReference type="EMBL" id="CDW19686.1"/>
    </source>
</evidence>
<sequence length="41" mass="4490">SGSRNRSVYTAETRIPKRESPTDRPSIGLQDTSNPGVTRDS</sequence>
<feature type="compositionally biased region" description="Polar residues" evidence="1">
    <location>
        <begin position="29"/>
        <end position="41"/>
    </location>
</feature>
<reference evidence="2" key="1">
    <citation type="submission" date="2014-05" db="EMBL/GenBank/DDBJ databases">
        <authorList>
            <person name="Chronopoulou M."/>
        </authorList>
    </citation>
    <scope>NUCLEOTIDE SEQUENCE</scope>
    <source>
        <tissue evidence="2">Whole organism</tissue>
    </source>
</reference>
<protein>
    <submittedName>
        <fullName evidence="2">Uncharacterized protein</fullName>
    </submittedName>
</protein>
<accession>A0A0K2T2M2</accession>
<name>A0A0K2T2M2_LEPSM</name>
<evidence type="ECO:0000256" key="1">
    <source>
        <dbReference type="SAM" id="MobiDB-lite"/>
    </source>
</evidence>
<dbReference type="AlphaFoldDB" id="A0A0K2T2M2"/>
<feature type="region of interest" description="Disordered" evidence="1">
    <location>
        <begin position="1"/>
        <end position="41"/>
    </location>
</feature>
<feature type="non-terminal residue" evidence="2">
    <location>
        <position position="1"/>
    </location>
</feature>
<feature type="compositionally biased region" description="Polar residues" evidence="1">
    <location>
        <begin position="1"/>
        <end position="10"/>
    </location>
</feature>
<dbReference type="EMBL" id="HACA01002325">
    <property type="protein sequence ID" value="CDW19686.1"/>
    <property type="molecule type" value="Transcribed_RNA"/>
</dbReference>
<proteinExistence type="predicted"/>
<organism evidence="2">
    <name type="scientific">Lepeophtheirus salmonis</name>
    <name type="common">Salmon louse</name>
    <name type="synonym">Caligus salmonis</name>
    <dbReference type="NCBI Taxonomy" id="72036"/>
    <lineage>
        <taxon>Eukaryota</taxon>
        <taxon>Metazoa</taxon>
        <taxon>Ecdysozoa</taxon>
        <taxon>Arthropoda</taxon>
        <taxon>Crustacea</taxon>
        <taxon>Multicrustacea</taxon>
        <taxon>Hexanauplia</taxon>
        <taxon>Copepoda</taxon>
        <taxon>Siphonostomatoida</taxon>
        <taxon>Caligidae</taxon>
        <taxon>Lepeophtheirus</taxon>
    </lineage>
</organism>